<reference evidence="1 2" key="1">
    <citation type="submission" date="2019-07" db="EMBL/GenBank/DDBJ databases">
        <title>Genomics analysis of Aphanomyces spp. identifies a new class of oomycete effector associated with host adaptation.</title>
        <authorList>
            <person name="Gaulin E."/>
        </authorList>
    </citation>
    <scope>NUCLEOTIDE SEQUENCE [LARGE SCALE GENOMIC DNA]</scope>
    <source>
        <strain evidence="1 2">ATCC 201684</strain>
    </source>
</reference>
<accession>A0A6G0XE38</accession>
<dbReference type="EMBL" id="VJMJ01000074">
    <property type="protein sequence ID" value="KAF0738445.1"/>
    <property type="molecule type" value="Genomic_DNA"/>
</dbReference>
<dbReference type="AlphaFoldDB" id="A0A6G0XE38"/>
<dbReference type="Proteomes" id="UP000481153">
    <property type="component" value="Unassembled WGS sequence"/>
</dbReference>
<evidence type="ECO:0000313" key="1">
    <source>
        <dbReference type="EMBL" id="KAF0738445.1"/>
    </source>
</evidence>
<sequence length="172" mass="19100">MALCIFNDCPFPAQGRSTKCAAHRNRSKCEAPHCPNQAYARGRCVRHGAKQKCAYDQCQLNRRFGSYCSKHADVTQKKQCIVQGCDKQPHARGKCVKHGGGRRCKVAGCMCHARLGVYCTRHFNVNAATNMPLGPPPTVPDSLDWAILQDLIQEYFDEIDAKRNVLPLGILA</sequence>
<gene>
    <name evidence="1" type="ORF">Ae201684_005676</name>
</gene>
<keyword evidence="2" id="KW-1185">Reference proteome</keyword>
<organism evidence="1 2">
    <name type="scientific">Aphanomyces euteiches</name>
    <dbReference type="NCBI Taxonomy" id="100861"/>
    <lineage>
        <taxon>Eukaryota</taxon>
        <taxon>Sar</taxon>
        <taxon>Stramenopiles</taxon>
        <taxon>Oomycota</taxon>
        <taxon>Saprolegniomycetes</taxon>
        <taxon>Saprolegniales</taxon>
        <taxon>Verrucalvaceae</taxon>
        <taxon>Aphanomyces</taxon>
    </lineage>
</organism>
<dbReference type="PANTHER" id="PTHR31827">
    <property type="entry name" value="EMB|CAB89363.1"/>
    <property type="match status" value="1"/>
</dbReference>
<dbReference type="VEuPathDB" id="FungiDB:AeMF1_018564"/>
<dbReference type="PANTHER" id="PTHR31827:SF1">
    <property type="entry name" value="EMB|CAB89363.1"/>
    <property type="match status" value="1"/>
</dbReference>
<evidence type="ECO:0008006" key="3">
    <source>
        <dbReference type="Google" id="ProtNLM"/>
    </source>
</evidence>
<comment type="caution">
    <text evidence="1">The sequence shown here is derived from an EMBL/GenBank/DDBJ whole genome shotgun (WGS) entry which is preliminary data.</text>
</comment>
<evidence type="ECO:0000313" key="2">
    <source>
        <dbReference type="Proteomes" id="UP000481153"/>
    </source>
</evidence>
<protein>
    <recommendedName>
        <fullName evidence="3">WRKY transcription factor 19</fullName>
    </recommendedName>
</protein>
<proteinExistence type="predicted"/>
<name>A0A6G0XE38_9STRA</name>